<evidence type="ECO:0000313" key="3">
    <source>
        <dbReference type="Proteomes" id="UP001174694"/>
    </source>
</evidence>
<feature type="signal peptide" evidence="1">
    <location>
        <begin position="1"/>
        <end position="19"/>
    </location>
</feature>
<protein>
    <recommendedName>
        <fullName evidence="4">Hydrophobin</fullName>
    </recommendedName>
</protein>
<keyword evidence="3" id="KW-1185">Reference proteome</keyword>
<feature type="chain" id="PRO_5041390977" description="Hydrophobin" evidence="1">
    <location>
        <begin position="20"/>
        <end position="132"/>
    </location>
</feature>
<evidence type="ECO:0008006" key="4">
    <source>
        <dbReference type="Google" id="ProtNLM"/>
    </source>
</evidence>
<keyword evidence="1" id="KW-0732">Signal</keyword>
<organism evidence="2 3">
    <name type="scientific">Pleurostoma richardsiae</name>
    <dbReference type="NCBI Taxonomy" id="41990"/>
    <lineage>
        <taxon>Eukaryota</taxon>
        <taxon>Fungi</taxon>
        <taxon>Dikarya</taxon>
        <taxon>Ascomycota</taxon>
        <taxon>Pezizomycotina</taxon>
        <taxon>Sordariomycetes</taxon>
        <taxon>Sordariomycetidae</taxon>
        <taxon>Calosphaeriales</taxon>
        <taxon>Pleurostomataceae</taxon>
        <taxon>Pleurostoma</taxon>
    </lineage>
</organism>
<reference evidence="2" key="1">
    <citation type="submission" date="2022-07" db="EMBL/GenBank/DDBJ databases">
        <title>Fungi with potential for degradation of polypropylene.</title>
        <authorList>
            <person name="Gostincar C."/>
        </authorList>
    </citation>
    <scope>NUCLEOTIDE SEQUENCE</scope>
    <source>
        <strain evidence="2">EXF-13308</strain>
    </source>
</reference>
<accession>A0AA38VU09</accession>
<sequence>MFRVISLLSLLLCCIIVLASPTPEPDGITDLPVVGPLLDLLNNPPPELLKTTNPSPECAAVNNGELMCCRAAVAGDLQPIVWLAAAYGYYLNPNDVNGLDCDSNLDACPGIKMCCQVALLTPLVALWCQDYP</sequence>
<evidence type="ECO:0000313" key="2">
    <source>
        <dbReference type="EMBL" id="KAJ9145334.1"/>
    </source>
</evidence>
<dbReference type="AlphaFoldDB" id="A0AA38VU09"/>
<comment type="caution">
    <text evidence="2">The sequence shown here is derived from an EMBL/GenBank/DDBJ whole genome shotgun (WGS) entry which is preliminary data.</text>
</comment>
<gene>
    <name evidence="2" type="ORF">NKR23_g5437</name>
</gene>
<name>A0AA38VU09_9PEZI</name>
<evidence type="ECO:0000256" key="1">
    <source>
        <dbReference type="SAM" id="SignalP"/>
    </source>
</evidence>
<proteinExistence type="predicted"/>
<dbReference type="Proteomes" id="UP001174694">
    <property type="component" value="Unassembled WGS sequence"/>
</dbReference>
<dbReference type="EMBL" id="JANBVO010000014">
    <property type="protein sequence ID" value="KAJ9145334.1"/>
    <property type="molecule type" value="Genomic_DNA"/>
</dbReference>